<reference evidence="2" key="1">
    <citation type="journal article" date="2021" name="Proc. Natl. Acad. Sci. U.S.A.">
        <title>Three genomes in the algal genus Volvox reveal the fate of a haploid sex-determining region after a transition to homothallism.</title>
        <authorList>
            <person name="Yamamoto K."/>
            <person name="Hamaji T."/>
            <person name="Kawai-Toyooka H."/>
            <person name="Matsuzaki R."/>
            <person name="Takahashi F."/>
            <person name="Nishimura Y."/>
            <person name="Kawachi M."/>
            <person name="Noguchi H."/>
            <person name="Minakuchi Y."/>
            <person name="Umen J.G."/>
            <person name="Toyoda A."/>
            <person name="Nozaki H."/>
        </authorList>
    </citation>
    <scope>NUCLEOTIDE SEQUENCE</scope>
    <source>
        <strain evidence="2">NIES-3785</strain>
    </source>
</reference>
<evidence type="ECO:0000256" key="1">
    <source>
        <dbReference type="SAM" id="MobiDB-lite"/>
    </source>
</evidence>
<proteinExistence type="predicted"/>
<gene>
    <name evidence="2" type="ORF">Vretimale_17059</name>
</gene>
<name>A0A8J4LXE8_9CHLO</name>
<comment type="caution">
    <text evidence="2">The sequence shown here is derived from an EMBL/GenBank/DDBJ whole genome shotgun (WGS) entry which is preliminary data.</text>
</comment>
<feature type="non-terminal residue" evidence="2">
    <location>
        <position position="102"/>
    </location>
</feature>
<dbReference type="AlphaFoldDB" id="A0A8J4LXE8"/>
<feature type="compositionally biased region" description="Low complexity" evidence="1">
    <location>
        <begin position="35"/>
        <end position="48"/>
    </location>
</feature>
<feature type="non-terminal residue" evidence="2">
    <location>
        <position position="1"/>
    </location>
</feature>
<evidence type="ECO:0000313" key="2">
    <source>
        <dbReference type="EMBL" id="GIM14025.1"/>
    </source>
</evidence>
<protein>
    <submittedName>
        <fullName evidence="2">Uncharacterized protein</fullName>
    </submittedName>
</protein>
<accession>A0A8J4LXE8</accession>
<evidence type="ECO:0000313" key="3">
    <source>
        <dbReference type="Proteomes" id="UP000722791"/>
    </source>
</evidence>
<organism evidence="2 3">
    <name type="scientific">Volvox reticuliferus</name>
    <dbReference type="NCBI Taxonomy" id="1737510"/>
    <lineage>
        <taxon>Eukaryota</taxon>
        <taxon>Viridiplantae</taxon>
        <taxon>Chlorophyta</taxon>
        <taxon>core chlorophytes</taxon>
        <taxon>Chlorophyceae</taxon>
        <taxon>CS clade</taxon>
        <taxon>Chlamydomonadales</taxon>
        <taxon>Volvocaceae</taxon>
        <taxon>Volvox</taxon>
    </lineage>
</organism>
<dbReference type="Proteomes" id="UP000722791">
    <property type="component" value="Unassembled WGS sequence"/>
</dbReference>
<dbReference type="EMBL" id="BNCQ01000054">
    <property type="protein sequence ID" value="GIM14025.1"/>
    <property type="molecule type" value="Genomic_DNA"/>
</dbReference>
<feature type="region of interest" description="Disordered" evidence="1">
    <location>
        <begin position="1"/>
        <end position="72"/>
    </location>
</feature>
<sequence>PVFGSGITARSQHVSHGVSAWPVLSPHTSQPPPQSLRQQQQQSQKQQPTELAQPAQGAKCANDSAGEAAGRGARLNPIGGSWGCDATIAAEAVKAAAPPLPS</sequence>